<sequence length="70" mass="8202">YQENYQINVDKVIELGEVKVELEKVKKEMEELRVNSTEEKKRLDEEVNALKSDKGLVTRSQLVEKIRVLA</sequence>
<protein>
    <submittedName>
        <fullName evidence="2">Uncharacterized protein</fullName>
    </submittedName>
</protein>
<feature type="non-terminal residue" evidence="2">
    <location>
        <position position="1"/>
    </location>
</feature>
<organism evidence="2 3">
    <name type="scientific">Trifolium medium</name>
    <dbReference type="NCBI Taxonomy" id="97028"/>
    <lineage>
        <taxon>Eukaryota</taxon>
        <taxon>Viridiplantae</taxon>
        <taxon>Streptophyta</taxon>
        <taxon>Embryophyta</taxon>
        <taxon>Tracheophyta</taxon>
        <taxon>Spermatophyta</taxon>
        <taxon>Magnoliopsida</taxon>
        <taxon>eudicotyledons</taxon>
        <taxon>Gunneridae</taxon>
        <taxon>Pentapetalae</taxon>
        <taxon>rosids</taxon>
        <taxon>fabids</taxon>
        <taxon>Fabales</taxon>
        <taxon>Fabaceae</taxon>
        <taxon>Papilionoideae</taxon>
        <taxon>50 kb inversion clade</taxon>
        <taxon>NPAAA clade</taxon>
        <taxon>Hologalegina</taxon>
        <taxon>IRL clade</taxon>
        <taxon>Trifolieae</taxon>
        <taxon>Trifolium</taxon>
    </lineage>
</organism>
<dbReference type="Proteomes" id="UP000265520">
    <property type="component" value="Unassembled WGS sequence"/>
</dbReference>
<dbReference type="AlphaFoldDB" id="A0A392SS88"/>
<keyword evidence="1" id="KW-0175">Coiled coil</keyword>
<accession>A0A392SS88</accession>
<name>A0A392SS88_9FABA</name>
<dbReference type="EMBL" id="LXQA010436481">
    <property type="protein sequence ID" value="MCI51733.1"/>
    <property type="molecule type" value="Genomic_DNA"/>
</dbReference>
<evidence type="ECO:0000313" key="3">
    <source>
        <dbReference type="Proteomes" id="UP000265520"/>
    </source>
</evidence>
<keyword evidence="3" id="KW-1185">Reference proteome</keyword>
<evidence type="ECO:0000313" key="2">
    <source>
        <dbReference type="EMBL" id="MCI51733.1"/>
    </source>
</evidence>
<proteinExistence type="predicted"/>
<comment type="caution">
    <text evidence="2">The sequence shown here is derived from an EMBL/GenBank/DDBJ whole genome shotgun (WGS) entry which is preliminary data.</text>
</comment>
<evidence type="ECO:0000256" key="1">
    <source>
        <dbReference type="SAM" id="Coils"/>
    </source>
</evidence>
<reference evidence="2 3" key="1">
    <citation type="journal article" date="2018" name="Front. Plant Sci.">
        <title>Red Clover (Trifolium pratense) and Zigzag Clover (T. medium) - A Picture of Genomic Similarities and Differences.</title>
        <authorList>
            <person name="Dluhosova J."/>
            <person name="Istvanek J."/>
            <person name="Nedelnik J."/>
            <person name="Repkova J."/>
        </authorList>
    </citation>
    <scope>NUCLEOTIDE SEQUENCE [LARGE SCALE GENOMIC DNA]</scope>
    <source>
        <strain evidence="3">cv. 10/8</strain>
        <tissue evidence="2">Leaf</tissue>
    </source>
</reference>
<feature type="coiled-coil region" evidence="1">
    <location>
        <begin position="15"/>
        <end position="53"/>
    </location>
</feature>